<dbReference type="AlphaFoldDB" id="A0A2T0MLC0"/>
<evidence type="ECO:0000313" key="3">
    <source>
        <dbReference type="EMBL" id="PRX58437.1"/>
    </source>
</evidence>
<proteinExistence type="predicted"/>
<name>A0A2T0MLC0_9ACTN</name>
<gene>
    <name evidence="3" type="ORF">B0I32_123161</name>
</gene>
<evidence type="ECO:0000259" key="2">
    <source>
        <dbReference type="Pfam" id="PF07510"/>
    </source>
</evidence>
<dbReference type="Pfam" id="PF07510">
    <property type="entry name" value="GmrSD_C"/>
    <property type="match status" value="1"/>
</dbReference>
<dbReference type="PANTHER" id="PTHR24094:SF15">
    <property type="entry name" value="AMP-DEPENDENT SYNTHETASE_LIGASE DOMAIN-CONTAINING PROTEIN-RELATED"/>
    <property type="match status" value="1"/>
</dbReference>
<feature type="domain" description="GmrSD restriction endonucleases C-terminal" evidence="2">
    <location>
        <begin position="106"/>
        <end position="223"/>
    </location>
</feature>
<reference evidence="3 4" key="1">
    <citation type="submission" date="2018-03" db="EMBL/GenBank/DDBJ databases">
        <title>Genomic Encyclopedia of Type Strains, Phase III (KMG-III): the genomes of soil and plant-associated and newly described type strains.</title>
        <authorList>
            <person name="Whitman W."/>
        </authorList>
    </citation>
    <scope>NUCLEOTIDE SEQUENCE [LARGE SCALE GENOMIC DNA]</scope>
    <source>
        <strain evidence="3 4">CGMCC 4.7104</strain>
    </source>
</reference>
<dbReference type="RefSeq" id="WP_106249421.1">
    <property type="nucleotide sequence ID" value="NZ_PVNG01000023.1"/>
</dbReference>
<keyword evidence="1" id="KW-0732">Signal</keyword>
<comment type="caution">
    <text evidence="3">The sequence shown here is derived from an EMBL/GenBank/DDBJ whole genome shotgun (WGS) entry which is preliminary data.</text>
</comment>
<feature type="signal peptide" evidence="1">
    <location>
        <begin position="1"/>
        <end position="25"/>
    </location>
</feature>
<evidence type="ECO:0000256" key="1">
    <source>
        <dbReference type="SAM" id="SignalP"/>
    </source>
</evidence>
<organism evidence="3 4">
    <name type="scientific">Nonomuraea fuscirosea</name>
    <dbReference type="NCBI Taxonomy" id="1291556"/>
    <lineage>
        <taxon>Bacteria</taxon>
        <taxon>Bacillati</taxon>
        <taxon>Actinomycetota</taxon>
        <taxon>Actinomycetes</taxon>
        <taxon>Streptosporangiales</taxon>
        <taxon>Streptosporangiaceae</taxon>
        <taxon>Nonomuraea</taxon>
    </lineage>
</organism>
<feature type="chain" id="PRO_5039391770" evidence="1">
    <location>
        <begin position="26"/>
        <end position="234"/>
    </location>
</feature>
<dbReference type="PANTHER" id="PTHR24094">
    <property type="entry name" value="SECRETED PROTEIN"/>
    <property type="match status" value="1"/>
</dbReference>
<protein>
    <submittedName>
        <fullName evidence="3">Uncharacterized protein DUF1524</fullName>
    </submittedName>
</protein>
<evidence type="ECO:0000313" key="4">
    <source>
        <dbReference type="Proteomes" id="UP000238312"/>
    </source>
</evidence>
<keyword evidence="4" id="KW-1185">Reference proteome</keyword>
<dbReference type="InterPro" id="IPR011089">
    <property type="entry name" value="GmrSD_C"/>
</dbReference>
<dbReference type="Proteomes" id="UP000238312">
    <property type="component" value="Unassembled WGS sequence"/>
</dbReference>
<accession>A0A2T0MLC0</accession>
<dbReference type="EMBL" id="PVNG01000023">
    <property type="protein sequence ID" value="PRX58437.1"/>
    <property type="molecule type" value="Genomic_DNA"/>
</dbReference>
<dbReference type="OrthoDB" id="5196645at2"/>
<sequence>MFSLRSWPTYAAAVTFLTLVPAAGATVAASPPALSSAAAGYAARPAELPPPLSAAAAYAQLARLDVAEPGSMSGYSRARFPHWAQHGKSCDTREVVLARDGADVKQDESCRVVSGSWHSEYDGKDLTDASDLDIDHMVPLAQAWRSGAKSWTDARRKQFANDLEGPQLIAVSAASNRSKGDQSPDQWRPPQRSYWCVYSRAWIDVKSRYDLTITDAERDALTEMVGTCRSGGEA</sequence>